<feature type="domain" description="SnoaL-like" evidence="2">
    <location>
        <begin position="53"/>
        <end position="147"/>
    </location>
</feature>
<organism evidence="3 4">
    <name type="scientific">Streptomyces albidoflavus</name>
    <dbReference type="NCBI Taxonomy" id="1886"/>
    <lineage>
        <taxon>Bacteria</taxon>
        <taxon>Bacillati</taxon>
        <taxon>Actinomycetota</taxon>
        <taxon>Actinomycetes</taxon>
        <taxon>Kitasatosporales</taxon>
        <taxon>Streptomycetaceae</taxon>
        <taxon>Streptomyces</taxon>
        <taxon>Streptomyces albidoflavus group</taxon>
    </lineage>
</organism>
<accession>A0AA37BY51</accession>
<reference evidence="3" key="1">
    <citation type="submission" date="2022-09" db="EMBL/GenBank/DDBJ databases">
        <title>Whole genome shotgun sequence of Streptomyces albidoflavus NBRC 12854.</title>
        <authorList>
            <person name="Komaki H."/>
            <person name="Tamura T."/>
        </authorList>
    </citation>
    <scope>NUCLEOTIDE SEQUENCE</scope>
    <source>
        <strain evidence="3">NBRC 12854</strain>
    </source>
</reference>
<comment type="caution">
    <text evidence="3">The sequence shown here is derived from an EMBL/GenBank/DDBJ whole genome shotgun (WGS) entry which is preliminary data.</text>
</comment>
<gene>
    <name evidence="3" type="ORF">ScoT_31500</name>
</gene>
<dbReference type="InterPro" id="IPR032710">
    <property type="entry name" value="NTF2-like_dom_sf"/>
</dbReference>
<protein>
    <recommendedName>
        <fullName evidence="2">SnoaL-like domain-containing protein</fullName>
    </recommendedName>
</protein>
<feature type="region of interest" description="Disordered" evidence="1">
    <location>
        <begin position="1"/>
        <end position="29"/>
    </location>
</feature>
<evidence type="ECO:0000313" key="3">
    <source>
        <dbReference type="EMBL" id="GHI46976.1"/>
    </source>
</evidence>
<evidence type="ECO:0000256" key="1">
    <source>
        <dbReference type="SAM" id="MobiDB-lite"/>
    </source>
</evidence>
<dbReference type="EMBL" id="BNDZ01000005">
    <property type="protein sequence ID" value="GHI46976.1"/>
    <property type="molecule type" value="Genomic_DNA"/>
</dbReference>
<sequence>MSLSVTGDKLNGMTENTTAHTTDHTTGTTFRPAGPPLPTWPAAPAPDTPSAVVTALWARMQARDWSGVAALLAPDAVVDWPVSAERLPDREAYVAVNAAYPEGWTVHEPRVIAQGSTVVSEVRVDHEEVGTHVAVSFWTVENGLITSGREYWTMPGSDPSPPWRAHHVRPL</sequence>
<feature type="compositionally biased region" description="Low complexity" evidence="1">
    <location>
        <begin position="14"/>
        <end position="29"/>
    </location>
</feature>
<evidence type="ECO:0000259" key="2">
    <source>
        <dbReference type="Pfam" id="PF12680"/>
    </source>
</evidence>
<dbReference type="Proteomes" id="UP001051844">
    <property type="component" value="Unassembled WGS sequence"/>
</dbReference>
<dbReference type="InterPro" id="IPR037401">
    <property type="entry name" value="SnoaL-like"/>
</dbReference>
<name>A0AA37BY51_9ACTN</name>
<dbReference type="Pfam" id="PF12680">
    <property type="entry name" value="SnoaL_2"/>
    <property type="match status" value="1"/>
</dbReference>
<proteinExistence type="predicted"/>
<dbReference type="SUPFAM" id="SSF54427">
    <property type="entry name" value="NTF2-like"/>
    <property type="match status" value="1"/>
</dbReference>
<dbReference type="AlphaFoldDB" id="A0AA37BY51"/>
<evidence type="ECO:0000313" key="4">
    <source>
        <dbReference type="Proteomes" id="UP001051844"/>
    </source>
</evidence>
<dbReference type="Gene3D" id="3.10.450.50">
    <property type="match status" value="1"/>
</dbReference>